<feature type="transmembrane region" description="Helical" evidence="9">
    <location>
        <begin position="254"/>
        <end position="272"/>
    </location>
</feature>
<dbReference type="SUPFAM" id="SSF103473">
    <property type="entry name" value="MFS general substrate transporter"/>
    <property type="match status" value="1"/>
</dbReference>
<keyword evidence="7 9" id="KW-1133">Transmembrane helix</keyword>
<comment type="subcellular location">
    <subcellularLocation>
        <location evidence="1">Cell membrane</location>
        <topology evidence="1">Multi-pass membrane protein</topology>
    </subcellularLocation>
</comment>
<feature type="transmembrane region" description="Helical" evidence="9">
    <location>
        <begin position="414"/>
        <end position="433"/>
    </location>
</feature>
<dbReference type="PANTHER" id="PTHR43528:SF3">
    <property type="entry name" value="CITRATE-PROTON SYMPORTER"/>
    <property type="match status" value="1"/>
</dbReference>
<name>A0A482J2H5_9BURK</name>
<feature type="transmembrane region" description="Helical" evidence="9">
    <location>
        <begin position="382"/>
        <end position="408"/>
    </location>
</feature>
<evidence type="ECO:0000256" key="2">
    <source>
        <dbReference type="ARBA" id="ARBA00008240"/>
    </source>
</evidence>
<dbReference type="OrthoDB" id="6766492at2"/>
<dbReference type="InterPro" id="IPR011701">
    <property type="entry name" value="MFS"/>
</dbReference>
<feature type="transmembrane region" description="Helical" evidence="9">
    <location>
        <begin position="345"/>
        <end position="370"/>
    </location>
</feature>
<accession>A0A482J2H5</accession>
<evidence type="ECO:0000256" key="1">
    <source>
        <dbReference type="ARBA" id="ARBA00004651"/>
    </source>
</evidence>
<organism evidence="11 12">
    <name type="scientific">Cupriavidus metallidurans</name>
    <dbReference type="NCBI Taxonomy" id="119219"/>
    <lineage>
        <taxon>Bacteria</taxon>
        <taxon>Pseudomonadati</taxon>
        <taxon>Pseudomonadota</taxon>
        <taxon>Betaproteobacteria</taxon>
        <taxon>Burkholderiales</taxon>
        <taxon>Burkholderiaceae</taxon>
        <taxon>Cupriavidus</taxon>
    </lineage>
</organism>
<gene>
    <name evidence="11" type="ORF">DDF84_030075</name>
</gene>
<evidence type="ECO:0000256" key="4">
    <source>
        <dbReference type="ARBA" id="ARBA00022475"/>
    </source>
</evidence>
<dbReference type="InterPro" id="IPR020846">
    <property type="entry name" value="MFS_dom"/>
</dbReference>
<dbReference type="PROSITE" id="PS00217">
    <property type="entry name" value="SUGAR_TRANSPORT_2"/>
    <property type="match status" value="1"/>
</dbReference>
<dbReference type="InterPro" id="IPR036259">
    <property type="entry name" value="MFS_trans_sf"/>
</dbReference>
<feature type="transmembrane region" description="Helical" evidence="9">
    <location>
        <begin position="105"/>
        <end position="123"/>
    </location>
</feature>
<dbReference type="InterPro" id="IPR051084">
    <property type="entry name" value="H+-coupled_symporters"/>
</dbReference>
<dbReference type="EMBL" id="CP037901">
    <property type="protein sequence ID" value="QBP13817.1"/>
    <property type="molecule type" value="Genomic_DNA"/>
</dbReference>
<dbReference type="PROSITE" id="PS50850">
    <property type="entry name" value="MFS"/>
    <property type="match status" value="1"/>
</dbReference>
<evidence type="ECO:0000256" key="5">
    <source>
        <dbReference type="ARBA" id="ARBA00022692"/>
    </source>
</evidence>
<feature type="transmembrane region" description="Helical" evidence="9">
    <location>
        <begin position="202"/>
        <end position="222"/>
    </location>
</feature>
<dbReference type="PROSITE" id="PS00216">
    <property type="entry name" value="SUGAR_TRANSPORT_1"/>
    <property type="match status" value="1"/>
</dbReference>
<evidence type="ECO:0000256" key="9">
    <source>
        <dbReference type="SAM" id="Phobius"/>
    </source>
</evidence>
<dbReference type="InterPro" id="IPR005829">
    <property type="entry name" value="Sugar_transporter_CS"/>
</dbReference>
<evidence type="ECO:0000256" key="8">
    <source>
        <dbReference type="ARBA" id="ARBA00023136"/>
    </source>
</evidence>
<feature type="transmembrane region" description="Helical" evidence="9">
    <location>
        <begin position="169"/>
        <end position="196"/>
    </location>
</feature>
<feature type="transmembrane region" description="Helical" evidence="9">
    <location>
        <begin position="319"/>
        <end position="339"/>
    </location>
</feature>
<dbReference type="Gene3D" id="1.20.1250.20">
    <property type="entry name" value="MFS general substrate transporter like domains"/>
    <property type="match status" value="1"/>
</dbReference>
<keyword evidence="4" id="KW-1003">Cell membrane</keyword>
<dbReference type="GO" id="GO:0015293">
    <property type="term" value="F:symporter activity"/>
    <property type="evidence" value="ECO:0007669"/>
    <property type="project" value="UniProtKB-KW"/>
</dbReference>
<sequence length="443" mass="46259">MRATSPASAQTLAVHTARDVGEPDVRPVIGRAAVAAAVAGNALEFYDFVIYAYFAVYIGRAFFPVGGEFGSLLLAAATFGVGFFTRPLGAVLIGALADRAGRKPAMILTVALITFGTLGMAATPSYASIGIAAPIIVVACRLLQGLALGGEVGPATALLVEAAPPHRRALYASWQLASQGIAVAVGGLLGVAVSMLLPAEDLAAWGWRIPFVISIALVPVALKIRRSLPETFEARTERSTTEVVGGLMKSHRRYVVLGVLMVLSASVASQIGNYMTTYAIQTLHLPATLAQTSALVGGVMTFAFGLVGGWLCDWRGRKIVLIAPRVALMLLIVPMFWWLGAMPGAISFLTVTAVLAALTAMSAAASIVVIPELLPAGFRSIGVSLVYAIGTTLFGGTTQFVVTGLLAWTHNPNAPAWYLAATSIVSLVAIWLLPETRGTDISE</sequence>
<evidence type="ECO:0000256" key="3">
    <source>
        <dbReference type="ARBA" id="ARBA00022448"/>
    </source>
</evidence>
<dbReference type="Pfam" id="PF07690">
    <property type="entry name" value="MFS_1"/>
    <property type="match status" value="1"/>
</dbReference>
<keyword evidence="8 9" id="KW-0472">Membrane</keyword>
<dbReference type="GO" id="GO:0005886">
    <property type="term" value="C:plasma membrane"/>
    <property type="evidence" value="ECO:0007669"/>
    <property type="project" value="UniProtKB-SubCell"/>
</dbReference>
<feature type="transmembrane region" description="Helical" evidence="9">
    <location>
        <begin position="292"/>
        <end position="312"/>
    </location>
</feature>
<dbReference type="Proteomes" id="UP000253772">
    <property type="component" value="Chromosome c2"/>
</dbReference>
<keyword evidence="6" id="KW-0769">Symport</keyword>
<comment type="similarity">
    <text evidence="2">Belongs to the major facilitator superfamily. Metabolite:H+ Symporter (MHS) family (TC 2.A.1.6) family.</text>
</comment>
<keyword evidence="5 9" id="KW-0812">Transmembrane</keyword>
<dbReference type="AlphaFoldDB" id="A0A482J2H5"/>
<feature type="transmembrane region" description="Helical" evidence="9">
    <location>
        <begin position="129"/>
        <end position="148"/>
    </location>
</feature>
<evidence type="ECO:0000256" key="6">
    <source>
        <dbReference type="ARBA" id="ARBA00022847"/>
    </source>
</evidence>
<feature type="transmembrane region" description="Helical" evidence="9">
    <location>
        <begin position="69"/>
        <end position="93"/>
    </location>
</feature>
<evidence type="ECO:0000313" key="11">
    <source>
        <dbReference type="EMBL" id="QBP13817.1"/>
    </source>
</evidence>
<keyword evidence="3" id="KW-0813">Transport</keyword>
<feature type="domain" description="Major facilitator superfamily (MFS) profile" evidence="10">
    <location>
        <begin position="33"/>
        <end position="438"/>
    </location>
</feature>
<evidence type="ECO:0000259" key="10">
    <source>
        <dbReference type="PROSITE" id="PS50850"/>
    </source>
</evidence>
<evidence type="ECO:0000256" key="7">
    <source>
        <dbReference type="ARBA" id="ARBA00022989"/>
    </source>
</evidence>
<dbReference type="PANTHER" id="PTHR43528">
    <property type="entry name" value="ALPHA-KETOGLUTARATE PERMEASE"/>
    <property type="match status" value="1"/>
</dbReference>
<proteinExistence type="inferred from homology"/>
<protein>
    <submittedName>
        <fullName evidence="11">MFS transporter</fullName>
    </submittedName>
</protein>
<reference evidence="11 12" key="1">
    <citation type="submission" date="2019-03" db="EMBL/GenBank/DDBJ databases">
        <title>Comparative insights into the high quality Complete genome sequence of highly metal resistant Cupriavidus metallidurans strain BS1 isolated from a gold-copper mine.</title>
        <authorList>
            <person name="Mazhar H.S."/>
            <person name="Rensing C."/>
        </authorList>
    </citation>
    <scope>NUCLEOTIDE SEQUENCE [LARGE SCALE GENOMIC DNA]</scope>
    <source>
        <strain evidence="11 12">BS1</strain>
    </source>
</reference>
<dbReference type="RefSeq" id="WP_017510598.1">
    <property type="nucleotide sequence ID" value="NZ_CP037901.1"/>
</dbReference>
<evidence type="ECO:0000313" key="12">
    <source>
        <dbReference type="Proteomes" id="UP000253772"/>
    </source>
</evidence>